<feature type="region of interest" description="Disordered" evidence="1">
    <location>
        <begin position="1"/>
        <end position="21"/>
    </location>
</feature>
<accession>A0AAV1DU41</accession>
<dbReference type="PANTHER" id="PTHR33127:SF35">
    <property type="entry name" value="F-BOX DOMAIN-CONTAINING PROTEIN"/>
    <property type="match status" value="1"/>
</dbReference>
<evidence type="ECO:0000259" key="2">
    <source>
        <dbReference type="Pfam" id="PF03478"/>
    </source>
</evidence>
<feature type="domain" description="KIB1-4 beta-propeller" evidence="2">
    <location>
        <begin position="521"/>
        <end position="759"/>
    </location>
</feature>
<dbReference type="PANTHER" id="PTHR33127">
    <property type="entry name" value="TRANSMEMBRANE PROTEIN"/>
    <property type="match status" value="1"/>
</dbReference>
<organism evidence="3 4">
    <name type="scientific">Oldenlandia corymbosa var. corymbosa</name>
    <dbReference type="NCBI Taxonomy" id="529605"/>
    <lineage>
        <taxon>Eukaryota</taxon>
        <taxon>Viridiplantae</taxon>
        <taxon>Streptophyta</taxon>
        <taxon>Embryophyta</taxon>
        <taxon>Tracheophyta</taxon>
        <taxon>Spermatophyta</taxon>
        <taxon>Magnoliopsida</taxon>
        <taxon>eudicotyledons</taxon>
        <taxon>Gunneridae</taxon>
        <taxon>Pentapetalae</taxon>
        <taxon>asterids</taxon>
        <taxon>lamiids</taxon>
        <taxon>Gentianales</taxon>
        <taxon>Rubiaceae</taxon>
        <taxon>Rubioideae</taxon>
        <taxon>Spermacoceae</taxon>
        <taxon>Hedyotis-Oldenlandia complex</taxon>
        <taxon>Oldenlandia</taxon>
    </lineage>
</organism>
<dbReference type="Pfam" id="PF03478">
    <property type="entry name" value="Beta-prop_KIB1-4"/>
    <property type="match status" value="2"/>
</dbReference>
<keyword evidence="4" id="KW-1185">Reference proteome</keyword>
<evidence type="ECO:0000256" key="1">
    <source>
        <dbReference type="SAM" id="MobiDB-lite"/>
    </source>
</evidence>
<protein>
    <submittedName>
        <fullName evidence="3">OLC1v1010210C1</fullName>
    </submittedName>
</protein>
<dbReference type="Proteomes" id="UP001161247">
    <property type="component" value="Chromosome 6"/>
</dbReference>
<sequence length="809" mass="93332">MKKRELASASPEEQEFPAPGKRQSKYGYPWLVYLREELVLHQTFYDIWSRKKDFSFHAIPELDCRTVLYCSPNGDRLILVDRPAIGSPRYWLWSPRSKEKAIRLPLLRPHRQDYHRIQEKASRLPLLRPHRQDYDRIQQALLSSTSSLVLLFVQDFPLILYCRVGDKKWSEFNYSSTIEAQTGTPLPPNYCLRCPVDFNGTIYATASCCRDLVQITVDDNNNCEALLLMPQLNRARHLRKRSQQSFKSKWRNFLVSLGGHNLGLILMSPKSYRIYKESLSVLVFKFDFSSMSWQQITSLNGGAVFLCQDYCLYSSQSGASATSEIGGSPKAWSYVYFSFRPDPTLFSYRIEDEKVTSYSLCRPNPLETWIAQWLLPAIPVDDQKIITTTADPSNHHDQQQQGARDCTEAVGEISYSWKNWKSYRRRSATTKRMRLMIRNDRSVTVPNDDGNPSLCDLSEEVLILIAQNLCFVDYMQFRCVNKLCASSTIGTRLNPFPPCLIYKDKHRGVYNILDYNLNQKLCIKIPEVLKDYVIRCSRNGWLLLEYNKDLALFNPLTLQVLPAGPSPRRVGRILTYTFLRKPFSSDCTILAISCHGMGGVSYSVRSISEPDSKWQSFVVGEEGLERFINKGFHIGSPVVLGEFCYHLGKRGRILLTQNVDSLFQCQVFDDLVYPELTFGQQYLTECGGELISVQLDGKISQRKRPCVRVFKLKDHKEWEEIDTLEGYCLYVSRTTSMSCLAERADMADRVYFSQFFQDDLVYYSLRAKEYHSVGSPSKLLNYNQTSIVLDCAWIKPSWTRIPAKVYTWS</sequence>
<name>A0AAV1DU41_OLDCO</name>
<evidence type="ECO:0000313" key="4">
    <source>
        <dbReference type="Proteomes" id="UP001161247"/>
    </source>
</evidence>
<feature type="domain" description="KIB1-4 beta-propeller" evidence="2">
    <location>
        <begin position="52"/>
        <end position="316"/>
    </location>
</feature>
<proteinExistence type="predicted"/>
<dbReference type="EMBL" id="OX459123">
    <property type="protein sequence ID" value="CAI9110218.1"/>
    <property type="molecule type" value="Genomic_DNA"/>
</dbReference>
<evidence type="ECO:0000313" key="3">
    <source>
        <dbReference type="EMBL" id="CAI9110218.1"/>
    </source>
</evidence>
<dbReference type="InterPro" id="IPR005174">
    <property type="entry name" value="KIB1-4_b-propeller"/>
</dbReference>
<dbReference type="AlphaFoldDB" id="A0AAV1DU41"/>
<reference evidence="3" key="1">
    <citation type="submission" date="2023-03" db="EMBL/GenBank/DDBJ databases">
        <authorList>
            <person name="Julca I."/>
        </authorList>
    </citation>
    <scope>NUCLEOTIDE SEQUENCE</scope>
</reference>
<gene>
    <name evidence="3" type="ORF">OLC1_LOCUS17923</name>
</gene>